<dbReference type="GO" id="GO:0005524">
    <property type="term" value="F:ATP binding"/>
    <property type="evidence" value="ECO:0007669"/>
    <property type="project" value="UniProtKB-KW"/>
</dbReference>
<keyword evidence="5" id="KW-0067">ATP-binding</keyword>
<dbReference type="GeneID" id="7844397"/>
<dbReference type="Pfam" id="PF02875">
    <property type="entry name" value="Mur_ligase_C"/>
    <property type="match status" value="1"/>
</dbReference>
<evidence type="ECO:0000256" key="2">
    <source>
        <dbReference type="ARBA" id="ARBA00022598"/>
    </source>
</evidence>
<dbReference type="AlphaFoldDB" id="Q22WV2"/>
<dbReference type="STRING" id="312017.Q22WV2"/>
<dbReference type="Proteomes" id="UP000009168">
    <property type="component" value="Unassembled WGS sequence"/>
</dbReference>
<feature type="domain" description="Mur ligase central" evidence="8">
    <location>
        <begin position="50"/>
        <end position="207"/>
    </location>
</feature>
<evidence type="ECO:0000313" key="10">
    <source>
        <dbReference type="Proteomes" id="UP000009168"/>
    </source>
</evidence>
<dbReference type="InterPro" id="IPR013221">
    <property type="entry name" value="Mur_ligase_cen"/>
</dbReference>
<dbReference type="GO" id="GO:0008841">
    <property type="term" value="F:dihydrofolate synthase activity"/>
    <property type="evidence" value="ECO:0007669"/>
    <property type="project" value="TreeGrafter"/>
</dbReference>
<evidence type="ECO:0000259" key="8">
    <source>
        <dbReference type="Pfam" id="PF08245"/>
    </source>
</evidence>
<evidence type="ECO:0000256" key="4">
    <source>
        <dbReference type="ARBA" id="ARBA00022741"/>
    </source>
</evidence>
<dbReference type="HOGENOM" id="CLU_015869_1_1_1"/>
<dbReference type="RefSeq" id="XP_001010006.3">
    <property type="nucleotide sequence ID" value="XM_001010006.3"/>
</dbReference>
<dbReference type="PANTHER" id="PTHR11136:SF0">
    <property type="entry name" value="DIHYDROFOLATE SYNTHETASE-RELATED"/>
    <property type="match status" value="1"/>
</dbReference>
<dbReference type="GO" id="GO:0005739">
    <property type="term" value="C:mitochondrion"/>
    <property type="evidence" value="ECO:0007669"/>
    <property type="project" value="TreeGrafter"/>
</dbReference>
<keyword evidence="2" id="KW-0436">Ligase</keyword>
<evidence type="ECO:0000313" key="9">
    <source>
        <dbReference type="EMBL" id="EAR89761.3"/>
    </source>
</evidence>
<evidence type="ECO:0000256" key="5">
    <source>
        <dbReference type="ARBA" id="ARBA00022840"/>
    </source>
</evidence>
<sequence>MSSSSTKYIELLKQLNYTNKFKQNKQNLDSMLHILKLVGNPQDSLKCVHIAGTNGKGSVSLKISKALQLNGLKTGLFTSPHLFYYGERIQINGQYWEEDFVTENLSTLFSIANKNNIQLTFFDYLTGLMMIYFKEKKVDVAVLECGLGGKLDSTNVIQNPLASVITSIGLDHTEVLGNTYSEIALQKSGIIKPKCPVIIGPNAIPYSVFQEQAAINQASLYKVKQTTFQLHDYNIENTDIARETMKVIKMTYPDFNSLDDNLIEEGIKAEQICRMESLEASLAKKYSPYKIIFDVGHNPPALEKVLLRIKKFYPHKKVRIVYGTSSQKDAIDSLMVLAKQCDYIHLIQATHFRAMKINYLHNCSLQLKNNMQNYEDIFMPLSKEGEIKATLDYALKNSDKSEILLICGSFFIQKEAREYFGIQDKKDPIQLSSR</sequence>
<dbReference type="InterPro" id="IPR001645">
    <property type="entry name" value="Folylpolyglutamate_synth"/>
</dbReference>
<dbReference type="InParanoid" id="Q22WV2"/>
<keyword evidence="10" id="KW-1185">Reference proteome</keyword>
<accession>Q22WV2</accession>
<evidence type="ECO:0000256" key="1">
    <source>
        <dbReference type="ARBA" id="ARBA00008276"/>
    </source>
</evidence>
<dbReference type="eggNOG" id="KOG2525">
    <property type="taxonomic scope" value="Eukaryota"/>
</dbReference>
<dbReference type="OrthoDB" id="5212574at2759"/>
<dbReference type="InterPro" id="IPR018109">
    <property type="entry name" value="Folylpolyglutamate_synth_CS"/>
</dbReference>
<dbReference type="SUPFAM" id="SSF53244">
    <property type="entry name" value="MurD-like peptide ligases, peptide-binding domain"/>
    <property type="match status" value="1"/>
</dbReference>
<reference evidence="10" key="1">
    <citation type="journal article" date="2006" name="PLoS Biol.">
        <title>Macronuclear genome sequence of the ciliate Tetrahymena thermophila, a model eukaryote.</title>
        <authorList>
            <person name="Eisen J.A."/>
            <person name="Coyne R.S."/>
            <person name="Wu M."/>
            <person name="Wu D."/>
            <person name="Thiagarajan M."/>
            <person name="Wortman J.R."/>
            <person name="Badger J.H."/>
            <person name="Ren Q."/>
            <person name="Amedeo P."/>
            <person name="Jones K.M."/>
            <person name="Tallon L.J."/>
            <person name="Delcher A.L."/>
            <person name="Salzberg S.L."/>
            <person name="Silva J.C."/>
            <person name="Haas B.J."/>
            <person name="Majoros W.H."/>
            <person name="Farzad M."/>
            <person name="Carlton J.M."/>
            <person name="Smith R.K. Jr."/>
            <person name="Garg J."/>
            <person name="Pearlman R.E."/>
            <person name="Karrer K.M."/>
            <person name="Sun L."/>
            <person name="Manning G."/>
            <person name="Elde N.C."/>
            <person name="Turkewitz A.P."/>
            <person name="Asai D.J."/>
            <person name="Wilkes D.E."/>
            <person name="Wang Y."/>
            <person name="Cai H."/>
            <person name="Collins K."/>
            <person name="Stewart B.A."/>
            <person name="Lee S.R."/>
            <person name="Wilamowska K."/>
            <person name="Weinberg Z."/>
            <person name="Ruzzo W.L."/>
            <person name="Wloga D."/>
            <person name="Gaertig J."/>
            <person name="Frankel J."/>
            <person name="Tsao C.-C."/>
            <person name="Gorovsky M.A."/>
            <person name="Keeling P.J."/>
            <person name="Waller R.F."/>
            <person name="Patron N.J."/>
            <person name="Cherry J.M."/>
            <person name="Stover N.A."/>
            <person name="Krieger C.J."/>
            <person name="del Toro C."/>
            <person name="Ryder H.F."/>
            <person name="Williamson S.C."/>
            <person name="Barbeau R.A."/>
            <person name="Hamilton E.P."/>
            <person name="Orias E."/>
        </authorList>
    </citation>
    <scope>NUCLEOTIDE SEQUENCE [LARGE SCALE GENOMIC DNA]</scope>
    <source>
        <strain evidence="10">SB210</strain>
    </source>
</reference>
<dbReference type="InterPro" id="IPR004101">
    <property type="entry name" value="Mur_ligase_C"/>
</dbReference>
<dbReference type="NCBIfam" id="TIGR01499">
    <property type="entry name" value="folC"/>
    <property type="match status" value="1"/>
</dbReference>
<dbReference type="InterPro" id="IPR036565">
    <property type="entry name" value="Mur-like_cat_sf"/>
</dbReference>
<dbReference type="Gene3D" id="3.90.190.20">
    <property type="entry name" value="Mur ligase, C-terminal domain"/>
    <property type="match status" value="1"/>
</dbReference>
<dbReference type="Gene3D" id="3.40.1190.10">
    <property type="entry name" value="Mur-like, catalytic domain"/>
    <property type="match status" value="1"/>
</dbReference>
<keyword evidence="6" id="KW-0460">Magnesium</keyword>
<dbReference type="FunCoup" id="Q22WV2">
    <property type="interactions" value="73"/>
</dbReference>
<dbReference type="KEGG" id="tet:TTHERM_01332110"/>
<comment type="similarity">
    <text evidence="1">Belongs to the folylpolyglutamate synthase family.</text>
</comment>
<dbReference type="EMBL" id="GG662811">
    <property type="protein sequence ID" value="EAR89761.3"/>
    <property type="molecule type" value="Genomic_DNA"/>
</dbReference>
<dbReference type="GO" id="GO:0004326">
    <property type="term" value="F:tetrahydrofolylpolyglutamate synthase activity"/>
    <property type="evidence" value="ECO:0007669"/>
    <property type="project" value="InterPro"/>
</dbReference>
<keyword evidence="4" id="KW-0547">Nucleotide-binding</keyword>
<dbReference type="PROSITE" id="PS01012">
    <property type="entry name" value="FOLYLPOLYGLU_SYNT_2"/>
    <property type="match status" value="1"/>
</dbReference>
<name>Q22WV2_TETTS</name>
<protein>
    <submittedName>
        <fullName evidence="9">Folylpolyglutamate synthase/dihydrofolate synthase, putative</fullName>
    </submittedName>
</protein>
<dbReference type="InterPro" id="IPR036615">
    <property type="entry name" value="Mur_ligase_C_dom_sf"/>
</dbReference>
<dbReference type="PIRSF" id="PIRSF001563">
    <property type="entry name" value="Folylpolyglu_synth"/>
    <property type="match status" value="1"/>
</dbReference>
<keyword evidence="3" id="KW-0479">Metal-binding</keyword>
<gene>
    <name evidence="9" type="ORF">TTHERM_01332110</name>
</gene>
<dbReference type="GO" id="GO:0046872">
    <property type="term" value="F:metal ion binding"/>
    <property type="evidence" value="ECO:0007669"/>
    <property type="project" value="UniProtKB-KW"/>
</dbReference>
<dbReference type="Pfam" id="PF08245">
    <property type="entry name" value="Mur_ligase_M"/>
    <property type="match status" value="1"/>
</dbReference>
<dbReference type="GO" id="GO:0005829">
    <property type="term" value="C:cytosol"/>
    <property type="evidence" value="ECO:0007669"/>
    <property type="project" value="TreeGrafter"/>
</dbReference>
<feature type="domain" description="Mur ligase C-terminal" evidence="7">
    <location>
        <begin position="286"/>
        <end position="410"/>
    </location>
</feature>
<dbReference type="PANTHER" id="PTHR11136">
    <property type="entry name" value="FOLYLPOLYGLUTAMATE SYNTHASE-RELATED"/>
    <property type="match status" value="1"/>
</dbReference>
<proteinExistence type="inferred from homology"/>
<evidence type="ECO:0000256" key="6">
    <source>
        <dbReference type="ARBA" id="ARBA00022842"/>
    </source>
</evidence>
<dbReference type="SUPFAM" id="SSF53623">
    <property type="entry name" value="MurD-like peptide ligases, catalytic domain"/>
    <property type="match status" value="1"/>
</dbReference>
<evidence type="ECO:0000256" key="3">
    <source>
        <dbReference type="ARBA" id="ARBA00022723"/>
    </source>
</evidence>
<organism evidence="9 10">
    <name type="scientific">Tetrahymena thermophila (strain SB210)</name>
    <dbReference type="NCBI Taxonomy" id="312017"/>
    <lineage>
        <taxon>Eukaryota</taxon>
        <taxon>Sar</taxon>
        <taxon>Alveolata</taxon>
        <taxon>Ciliophora</taxon>
        <taxon>Intramacronucleata</taxon>
        <taxon>Oligohymenophorea</taxon>
        <taxon>Hymenostomatida</taxon>
        <taxon>Tetrahymenina</taxon>
        <taxon>Tetrahymenidae</taxon>
        <taxon>Tetrahymena</taxon>
    </lineage>
</organism>
<evidence type="ECO:0000259" key="7">
    <source>
        <dbReference type="Pfam" id="PF02875"/>
    </source>
</evidence>